<evidence type="ECO:0000256" key="4">
    <source>
        <dbReference type="ARBA" id="ARBA00022692"/>
    </source>
</evidence>
<comment type="caution">
    <text evidence="8">The sequence shown here is derived from an EMBL/GenBank/DDBJ whole genome shotgun (WGS) entry which is preliminary data.</text>
</comment>
<protein>
    <submittedName>
        <fullName evidence="8">Biopolymer transporter ExbD</fullName>
    </submittedName>
</protein>
<evidence type="ECO:0000256" key="1">
    <source>
        <dbReference type="ARBA" id="ARBA00004162"/>
    </source>
</evidence>
<evidence type="ECO:0000256" key="3">
    <source>
        <dbReference type="ARBA" id="ARBA00022475"/>
    </source>
</evidence>
<proteinExistence type="inferred from homology"/>
<comment type="similarity">
    <text evidence="2 7">Belongs to the ExbD/TolR family.</text>
</comment>
<evidence type="ECO:0000256" key="7">
    <source>
        <dbReference type="RuleBase" id="RU003879"/>
    </source>
</evidence>
<keyword evidence="6" id="KW-0472">Membrane</keyword>
<dbReference type="EMBL" id="BAABIQ010000005">
    <property type="protein sequence ID" value="GAA4783838.1"/>
    <property type="molecule type" value="Genomic_DNA"/>
</dbReference>
<keyword evidence="4 7" id="KW-0812">Transmembrane</keyword>
<evidence type="ECO:0000313" key="9">
    <source>
        <dbReference type="Proteomes" id="UP001501411"/>
    </source>
</evidence>
<comment type="subcellular location">
    <subcellularLocation>
        <location evidence="1">Cell membrane</location>
        <topology evidence="1">Single-pass membrane protein</topology>
    </subcellularLocation>
    <subcellularLocation>
        <location evidence="7">Cell membrane</location>
        <topology evidence="7">Single-pass type II membrane protein</topology>
    </subcellularLocation>
</comment>
<name>A0ABP9AN94_9SPHI</name>
<evidence type="ECO:0000256" key="6">
    <source>
        <dbReference type="ARBA" id="ARBA00023136"/>
    </source>
</evidence>
<keyword evidence="3" id="KW-1003">Cell membrane</keyword>
<keyword evidence="9" id="KW-1185">Reference proteome</keyword>
<keyword evidence="7" id="KW-0813">Transport</keyword>
<sequence length="207" mass="22929">MPKIKVKRASTTIDMTAMCDVSFLLLTFFILTATARQPEPMQVDTPASTVQIPVPDKNIATITIGGGGRVFFGVTGPNIRKRMLERISEKYSVGFSPEEKERFSLMESFGVPVGNLKQIIAMGGSERNKQGLQPGIPTDSVGNNPSQLHEWIMAARYATKEIENQEMRVAIKGDAKEQYPAVKKVIDILQGQKVNKFSLITNLRNED</sequence>
<accession>A0ABP9AN94</accession>
<dbReference type="InterPro" id="IPR003400">
    <property type="entry name" value="ExbD"/>
</dbReference>
<dbReference type="RefSeq" id="WP_345230563.1">
    <property type="nucleotide sequence ID" value="NZ_BAABIQ010000005.1"/>
</dbReference>
<dbReference type="PANTHER" id="PTHR30558:SF3">
    <property type="entry name" value="BIOPOLYMER TRANSPORT PROTEIN EXBD-RELATED"/>
    <property type="match status" value="1"/>
</dbReference>
<keyword evidence="5" id="KW-1133">Transmembrane helix</keyword>
<dbReference type="PANTHER" id="PTHR30558">
    <property type="entry name" value="EXBD MEMBRANE COMPONENT OF PMF-DRIVEN MACROMOLECULE IMPORT SYSTEM"/>
    <property type="match status" value="1"/>
</dbReference>
<keyword evidence="7" id="KW-0653">Protein transport</keyword>
<evidence type="ECO:0000313" key="8">
    <source>
        <dbReference type="EMBL" id="GAA4783838.1"/>
    </source>
</evidence>
<organism evidence="8 9">
    <name type="scientific">Olivibacter ginsenosidimutans</name>
    <dbReference type="NCBI Taxonomy" id="1176537"/>
    <lineage>
        <taxon>Bacteria</taxon>
        <taxon>Pseudomonadati</taxon>
        <taxon>Bacteroidota</taxon>
        <taxon>Sphingobacteriia</taxon>
        <taxon>Sphingobacteriales</taxon>
        <taxon>Sphingobacteriaceae</taxon>
        <taxon>Olivibacter</taxon>
    </lineage>
</organism>
<evidence type="ECO:0000256" key="2">
    <source>
        <dbReference type="ARBA" id="ARBA00005811"/>
    </source>
</evidence>
<evidence type="ECO:0000256" key="5">
    <source>
        <dbReference type="ARBA" id="ARBA00022989"/>
    </source>
</evidence>
<dbReference type="Proteomes" id="UP001501411">
    <property type="component" value="Unassembled WGS sequence"/>
</dbReference>
<gene>
    <name evidence="8" type="ORF">GCM10023231_09380</name>
</gene>
<reference evidence="9" key="1">
    <citation type="journal article" date="2019" name="Int. J. Syst. Evol. Microbiol.">
        <title>The Global Catalogue of Microorganisms (GCM) 10K type strain sequencing project: providing services to taxonomists for standard genome sequencing and annotation.</title>
        <authorList>
            <consortium name="The Broad Institute Genomics Platform"/>
            <consortium name="The Broad Institute Genome Sequencing Center for Infectious Disease"/>
            <person name="Wu L."/>
            <person name="Ma J."/>
        </authorList>
    </citation>
    <scope>NUCLEOTIDE SEQUENCE [LARGE SCALE GENOMIC DNA]</scope>
    <source>
        <strain evidence="9">JCM 18200</strain>
    </source>
</reference>
<dbReference type="Pfam" id="PF02472">
    <property type="entry name" value="ExbD"/>
    <property type="match status" value="1"/>
</dbReference>